<dbReference type="InterPro" id="IPR013783">
    <property type="entry name" value="Ig-like_fold"/>
</dbReference>
<evidence type="ECO:0008006" key="4">
    <source>
        <dbReference type="Google" id="ProtNLM"/>
    </source>
</evidence>
<accession>A0A1Q9DPT8</accession>
<feature type="compositionally biased region" description="Basic and acidic residues" evidence="1">
    <location>
        <begin position="191"/>
        <end position="214"/>
    </location>
</feature>
<dbReference type="OrthoDB" id="422559at2759"/>
<evidence type="ECO:0000256" key="1">
    <source>
        <dbReference type="SAM" id="MobiDB-lite"/>
    </source>
</evidence>
<feature type="region of interest" description="Disordered" evidence="1">
    <location>
        <begin position="182"/>
        <end position="250"/>
    </location>
</feature>
<feature type="region of interest" description="Disordered" evidence="1">
    <location>
        <begin position="409"/>
        <end position="428"/>
    </location>
</feature>
<reference evidence="2 3" key="1">
    <citation type="submission" date="2016-02" db="EMBL/GenBank/DDBJ databases">
        <title>Genome analysis of coral dinoflagellate symbionts highlights evolutionary adaptations to a symbiotic lifestyle.</title>
        <authorList>
            <person name="Aranda M."/>
            <person name="Li Y."/>
            <person name="Liew Y.J."/>
            <person name="Baumgarten S."/>
            <person name="Simakov O."/>
            <person name="Wilson M."/>
            <person name="Piel J."/>
            <person name="Ashoor H."/>
            <person name="Bougouffa S."/>
            <person name="Bajic V.B."/>
            <person name="Ryu T."/>
            <person name="Ravasi T."/>
            <person name="Bayer T."/>
            <person name="Micklem G."/>
            <person name="Kim H."/>
            <person name="Bhak J."/>
            <person name="Lajeunesse T.C."/>
            <person name="Voolstra C.R."/>
        </authorList>
    </citation>
    <scope>NUCLEOTIDE SEQUENCE [LARGE SCALE GENOMIC DNA]</scope>
    <source>
        <strain evidence="2 3">CCMP2467</strain>
    </source>
</reference>
<proteinExistence type="predicted"/>
<dbReference type="Gene3D" id="2.60.40.10">
    <property type="entry name" value="Immunoglobulins"/>
    <property type="match status" value="1"/>
</dbReference>
<evidence type="ECO:0000313" key="3">
    <source>
        <dbReference type="Proteomes" id="UP000186817"/>
    </source>
</evidence>
<dbReference type="EMBL" id="LSRX01000443">
    <property type="protein sequence ID" value="OLP97168.1"/>
    <property type="molecule type" value="Genomic_DNA"/>
</dbReference>
<feature type="compositionally biased region" description="Polar residues" evidence="1">
    <location>
        <begin position="215"/>
        <end position="227"/>
    </location>
</feature>
<evidence type="ECO:0000313" key="2">
    <source>
        <dbReference type="EMBL" id="OLP97168.1"/>
    </source>
</evidence>
<name>A0A1Q9DPT8_SYMMI</name>
<protein>
    <recommendedName>
        <fullName evidence="4">C3H1-type domain-containing protein</fullName>
    </recommendedName>
</protein>
<comment type="caution">
    <text evidence="2">The sequence shown here is derived from an EMBL/GenBank/DDBJ whole genome shotgun (WGS) entry which is preliminary data.</text>
</comment>
<dbReference type="AlphaFoldDB" id="A0A1Q9DPT8"/>
<dbReference type="Pfam" id="PF05345">
    <property type="entry name" value="He_PIG"/>
    <property type="match status" value="1"/>
</dbReference>
<keyword evidence="3" id="KW-1185">Reference proteome</keyword>
<feature type="region of interest" description="Disordered" evidence="1">
    <location>
        <begin position="102"/>
        <end position="143"/>
    </location>
</feature>
<feature type="compositionally biased region" description="Basic and acidic residues" evidence="1">
    <location>
        <begin position="229"/>
        <end position="246"/>
    </location>
</feature>
<organism evidence="2 3">
    <name type="scientific">Symbiodinium microadriaticum</name>
    <name type="common">Dinoflagellate</name>
    <name type="synonym">Zooxanthella microadriatica</name>
    <dbReference type="NCBI Taxonomy" id="2951"/>
    <lineage>
        <taxon>Eukaryota</taxon>
        <taxon>Sar</taxon>
        <taxon>Alveolata</taxon>
        <taxon>Dinophyceae</taxon>
        <taxon>Suessiales</taxon>
        <taxon>Symbiodiniaceae</taxon>
        <taxon>Symbiodinium</taxon>
    </lineage>
</organism>
<sequence>MNPIQPIQFQNFQVQLHPPCTVKNTFLNVPEESVSSDEELYTPFERCNMSAPPVLQDPAYVQPESTAACNYYMRLPGPCPSILQLSFPEGLSEGDQHRFRMQDQGGKVVQQEKKQSKNISSSSSQDEPEPQPAVQPMKSAGSVGHPDTCKECTFYFFSAAGCRNGADCIFCHEFHPRKNNKKNRRIMRTLQTREHHDTSQDGKEVTEDKPEREGQSTPSSESQSAPTTEKIEKEKIEEVKVQEKSTQEISNEGEVPAVMNSGGDGMLRVSYEKATSAGTSDSSGPVALTLIAGVRTHLRPQLHYASAEGQRCLEPTLAFVVQPPLPAGLSMDAKTGSISGIPESSQKAGVHVVTVKVPAQGYGGIALGDVPLASCKLFLTVRPLQNFTLTGTNSTEFWDVASPEVPRMSMPGQKCGRSCHEMNAQKQE</sequence>
<gene>
    <name evidence="2" type="ORF">AK812_SmicGene20521</name>
</gene>
<dbReference type="Proteomes" id="UP000186817">
    <property type="component" value="Unassembled WGS sequence"/>
</dbReference>